<dbReference type="AlphaFoldDB" id="A0A9N9KCD8"/>
<organism evidence="1 2">
    <name type="scientific">Cetraspora pellucida</name>
    <dbReference type="NCBI Taxonomy" id="1433469"/>
    <lineage>
        <taxon>Eukaryota</taxon>
        <taxon>Fungi</taxon>
        <taxon>Fungi incertae sedis</taxon>
        <taxon>Mucoromycota</taxon>
        <taxon>Glomeromycotina</taxon>
        <taxon>Glomeromycetes</taxon>
        <taxon>Diversisporales</taxon>
        <taxon>Gigasporaceae</taxon>
        <taxon>Cetraspora</taxon>
    </lineage>
</organism>
<evidence type="ECO:0000313" key="1">
    <source>
        <dbReference type="EMBL" id="CAG8820948.1"/>
    </source>
</evidence>
<keyword evidence="2" id="KW-1185">Reference proteome</keyword>
<gene>
    <name evidence="1" type="ORF">CPELLU_LOCUS19685</name>
</gene>
<proteinExistence type="predicted"/>
<name>A0A9N9KCD8_9GLOM</name>
<protein>
    <submittedName>
        <fullName evidence="1">9886_t:CDS:1</fullName>
    </submittedName>
</protein>
<sequence>DIEQIYDLIDKTFGHNFITINDQSDFNLKNNHDSYTLVIKEFVQKKWDINFYLTFNNRHDQIIFFITQYEVNDWRKNFGPLYYRNNEKIFKEKITWRIEQSILLNLKNMQDSEIETILELKFNKLLNKTISN</sequence>
<feature type="non-terminal residue" evidence="1">
    <location>
        <position position="1"/>
    </location>
</feature>
<accession>A0A9N9KCD8</accession>
<comment type="caution">
    <text evidence="1">The sequence shown here is derived from an EMBL/GenBank/DDBJ whole genome shotgun (WGS) entry which is preliminary data.</text>
</comment>
<evidence type="ECO:0000313" key="2">
    <source>
        <dbReference type="Proteomes" id="UP000789759"/>
    </source>
</evidence>
<reference evidence="1" key="1">
    <citation type="submission" date="2021-06" db="EMBL/GenBank/DDBJ databases">
        <authorList>
            <person name="Kallberg Y."/>
            <person name="Tangrot J."/>
            <person name="Rosling A."/>
        </authorList>
    </citation>
    <scope>NUCLEOTIDE SEQUENCE</scope>
    <source>
        <strain evidence="1">FL966</strain>
    </source>
</reference>
<dbReference type="Proteomes" id="UP000789759">
    <property type="component" value="Unassembled WGS sequence"/>
</dbReference>
<dbReference type="EMBL" id="CAJVQA010049841">
    <property type="protein sequence ID" value="CAG8820948.1"/>
    <property type="molecule type" value="Genomic_DNA"/>
</dbReference>
<dbReference type="OrthoDB" id="10520586at2759"/>